<feature type="region of interest" description="Disordered" evidence="1">
    <location>
        <begin position="1"/>
        <end position="23"/>
    </location>
</feature>
<proteinExistence type="predicted"/>
<evidence type="ECO:0000313" key="2">
    <source>
        <dbReference type="EnsemblMetazoa" id="Aqu2.1.39376_001"/>
    </source>
</evidence>
<feature type="compositionally biased region" description="Basic residues" evidence="1">
    <location>
        <begin position="10"/>
        <end position="23"/>
    </location>
</feature>
<dbReference type="InParanoid" id="A0A1X7VH29"/>
<reference evidence="2" key="1">
    <citation type="submission" date="2017-05" db="UniProtKB">
        <authorList>
            <consortium name="EnsemblMetazoa"/>
        </authorList>
    </citation>
    <scope>IDENTIFICATION</scope>
</reference>
<organism evidence="2">
    <name type="scientific">Amphimedon queenslandica</name>
    <name type="common">Sponge</name>
    <dbReference type="NCBI Taxonomy" id="400682"/>
    <lineage>
        <taxon>Eukaryota</taxon>
        <taxon>Metazoa</taxon>
        <taxon>Porifera</taxon>
        <taxon>Demospongiae</taxon>
        <taxon>Heteroscleromorpha</taxon>
        <taxon>Haplosclerida</taxon>
        <taxon>Niphatidae</taxon>
        <taxon>Amphimedon</taxon>
    </lineage>
</organism>
<name>A0A1X7VH29_AMPQE</name>
<sequence length="325" mass="36751">MNSNATTTSKRSKQGKGRKERLKHKLELLKAEREDIRLESLRLARRNTALKRTLQMPIVPKGLKFSGTLSNTSQHMVGRLRTRPSVTRCEVTPLSALNNIHRFHGEEIFIDKATTPFLSPDPWRCDKFTLSFGDLVSSHKTGSSCTHLPNFEELPHSFTDDRDFEINDNSGSSEGVVSNDGSCMDEAHDDVFENEKDVQCDAECCGKSEEEKACSNEESFMNNDVTEVNNEDIDNDNDVVFADDIEDEDGGMDNEAENEDIMTQDLTINDNDSFLINDCSEWSGFKIVKDNTDVNFRRTFQRIDDCTMSHHFLCCKGQSGSRQPV</sequence>
<evidence type="ECO:0000256" key="1">
    <source>
        <dbReference type="SAM" id="MobiDB-lite"/>
    </source>
</evidence>
<accession>A0A1X7VH29</accession>
<protein>
    <submittedName>
        <fullName evidence="2">Uncharacterized protein</fullName>
    </submittedName>
</protein>
<dbReference type="AlphaFoldDB" id="A0A1X7VH29"/>
<dbReference type="EnsemblMetazoa" id="Aqu2.1.39376_001">
    <property type="protein sequence ID" value="Aqu2.1.39376_001"/>
    <property type="gene ID" value="Aqu2.1.39376"/>
</dbReference>